<sequence length="121" mass="13745">MAKVAGTIVISNDKKTTFLVTGDAPYQFLSVDKKENTETVLAMMLDYLKQSVGVDTDCLRLEELAMLKGKSKQTLFVFSIHDHEQDVVAKCNHNQKLKFVEVEQLHTLFQTVEMDTAPFFE</sequence>
<dbReference type="Proteomes" id="UP000031620">
    <property type="component" value="Chromosome"/>
</dbReference>
<name>A0A0A1GVI3_9LACO</name>
<gene>
    <name evidence="1" type="ORF">LOOC260_114900</name>
</gene>
<dbReference type="HOGENOM" id="CLU_2035098_0_0_9"/>
<dbReference type="AlphaFoldDB" id="A0A0A1GVI3"/>
<accession>A0A0A1GVI3</accession>
<proteinExistence type="predicted"/>
<dbReference type="RefSeq" id="WP_041094008.1">
    <property type="nucleotide sequence ID" value="NZ_AP014680.1"/>
</dbReference>
<organism evidence="1 2">
    <name type="scientific">Paucilactobacillus hokkaidonensis JCM 18461</name>
    <dbReference type="NCBI Taxonomy" id="1291742"/>
    <lineage>
        <taxon>Bacteria</taxon>
        <taxon>Bacillati</taxon>
        <taxon>Bacillota</taxon>
        <taxon>Bacilli</taxon>
        <taxon>Lactobacillales</taxon>
        <taxon>Lactobacillaceae</taxon>
        <taxon>Paucilactobacillus</taxon>
    </lineage>
</organism>
<reference evidence="1 2" key="1">
    <citation type="submission" date="2014-11" db="EMBL/GenBank/DDBJ databases">
        <title>Complete genome sequence and analysis of Lactobacillus hokkaidonensis LOOC260T.</title>
        <authorList>
            <person name="Tanizawa Y."/>
            <person name="Tohno M."/>
            <person name="Kaminuma E."/>
            <person name="Nakamura Y."/>
            <person name="Arita M."/>
        </authorList>
    </citation>
    <scope>NUCLEOTIDE SEQUENCE [LARGE SCALE GENOMIC DNA]</scope>
    <source>
        <strain evidence="1 2">LOOC260</strain>
    </source>
</reference>
<dbReference type="KEGG" id="lho:LOOC260_114900"/>
<evidence type="ECO:0000313" key="2">
    <source>
        <dbReference type="Proteomes" id="UP000031620"/>
    </source>
</evidence>
<evidence type="ECO:0000313" key="1">
    <source>
        <dbReference type="EMBL" id="BAP86000.1"/>
    </source>
</evidence>
<protein>
    <submittedName>
        <fullName evidence="1">Uncharacterized protein</fullName>
    </submittedName>
</protein>
<dbReference type="EMBL" id="AP014680">
    <property type="protein sequence ID" value="BAP86000.1"/>
    <property type="molecule type" value="Genomic_DNA"/>
</dbReference>